<dbReference type="EMBL" id="BEYU01000074">
    <property type="protein sequence ID" value="GBG30255.1"/>
    <property type="molecule type" value="Genomic_DNA"/>
</dbReference>
<dbReference type="InterPro" id="IPR029045">
    <property type="entry name" value="ClpP/crotonase-like_dom_sf"/>
</dbReference>
<evidence type="ECO:0000256" key="1">
    <source>
        <dbReference type="ARBA" id="ARBA00023239"/>
    </source>
</evidence>
<dbReference type="OrthoDB" id="409763at2759"/>
<dbReference type="GO" id="GO:0006635">
    <property type="term" value="P:fatty acid beta-oxidation"/>
    <property type="evidence" value="ECO:0007669"/>
    <property type="project" value="TreeGrafter"/>
</dbReference>
<keyword evidence="1" id="KW-0456">Lyase</keyword>
<dbReference type="Gene3D" id="1.10.12.10">
    <property type="entry name" value="Lyase 2-enoyl-coa Hydratase, Chain A, domain 2"/>
    <property type="match status" value="1"/>
</dbReference>
<accession>A0A2R5GI41</accession>
<dbReference type="SUPFAM" id="SSF52096">
    <property type="entry name" value="ClpP/crotonase"/>
    <property type="match status" value="1"/>
</dbReference>
<evidence type="ECO:0000313" key="2">
    <source>
        <dbReference type="EMBL" id="GBG30255.1"/>
    </source>
</evidence>
<gene>
    <name evidence="2" type="ORF">FCC1311_023361</name>
</gene>
<dbReference type="PANTHER" id="PTHR11941">
    <property type="entry name" value="ENOYL-COA HYDRATASE-RELATED"/>
    <property type="match status" value="1"/>
</dbReference>
<reference evidence="2 3" key="1">
    <citation type="submission" date="2017-12" db="EMBL/GenBank/DDBJ databases">
        <title>Sequencing, de novo assembly and annotation of complete genome of a new Thraustochytrid species, strain FCC1311.</title>
        <authorList>
            <person name="Sedici K."/>
            <person name="Godart F."/>
            <person name="Aiese Cigliano R."/>
            <person name="Sanseverino W."/>
            <person name="Barakat M."/>
            <person name="Ortet P."/>
            <person name="Marechal E."/>
            <person name="Cagnac O."/>
            <person name="Amato A."/>
        </authorList>
    </citation>
    <scope>NUCLEOTIDE SEQUENCE [LARGE SCALE GENOMIC DNA]</scope>
</reference>
<name>A0A2R5GI41_9STRA</name>
<dbReference type="PANTHER" id="PTHR11941:SF130">
    <property type="entry name" value="ENOYL-COA HYDRATASE ECHA12-RELATED"/>
    <property type="match status" value="1"/>
</dbReference>
<comment type="caution">
    <text evidence="2">The sequence shown here is derived from an EMBL/GenBank/DDBJ whole genome shotgun (WGS) entry which is preliminary data.</text>
</comment>
<dbReference type="CDD" id="cd06558">
    <property type="entry name" value="crotonase-like"/>
    <property type="match status" value="1"/>
</dbReference>
<dbReference type="Pfam" id="PF00378">
    <property type="entry name" value="ECH_1"/>
    <property type="match status" value="1"/>
</dbReference>
<protein>
    <submittedName>
        <fullName evidence="2">3-hydroxybutyryl-CoA dehydratase-like protein, mitochondrial</fullName>
    </submittedName>
</protein>
<evidence type="ECO:0000313" key="3">
    <source>
        <dbReference type="Proteomes" id="UP000241890"/>
    </source>
</evidence>
<organism evidence="2 3">
    <name type="scientific">Hondaea fermentalgiana</name>
    <dbReference type="NCBI Taxonomy" id="2315210"/>
    <lineage>
        <taxon>Eukaryota</taxon>
        <taxon>Sar</taxon>
        <taxon>Stramenopiles</taxon>
        <taxon>Bigyra</taxon>
        <taxon>Labyrinthulomycetes</taxon>
        <taxon>Thraustochytrida</taxon>
        <taxon>Thraustochytriidae</taxon>
        <taxon>Hondaea</taxon>
    </lineage>
</organism>
<dbReference type="Proteomes" id="UP000241890">
    <property type="component" value="Unassembled WGS sequence"/>
</dbReference>
<proteinExistence type="predicted"/>
<dbReference type="AlphaFoldDB" id="A0A2R5GI41"/>
<dbReference type="InParanoid" id="A0A2R5GI41"/>
<dbReference type="Gene3D" id="3.90.226.10">
    <property type="entry name" value="2-enoyl-CoA Hydratase, Chain A, domain 1"/>
    <property type="match status" value="1"/>
</dbReference>
<dbReference type="GO" id="GO:0016829">
    <property type="term" value="F:lyase activity"/>
    <property type="evidence" value="ECO:0007669"/>
    <property type="project" value="UniProtKB-KW"/>
</dbReference>
<dbReference type="InterPro" id="IPR014748">
    <property type="entry name" value="Enoyl-CoA_hydra_C"/>
</dbReference>
<dbReference type="InterPro" id="IPR001753">
    <property type="entry name" value="Enoyl-CoA_hydra/iso"/>
</dbReference>
<sequence>MAEYETITVERDERGWDVVTLNRPDKLNAANGKMMSELLAYLSNLETEELVTHEPDGPKPRAILLKASGRAFCAGLDLMDMSAALMGDEPPHGTHFYNAQRKFSQIILVMRRIKQPIVALLQGSAAGFGLALALAADVRLVQTNFKCNVAMAKIGLTGGDLGISYFLPRIVGPTVASEMMMTGRFLKADRAYQLGFASSVHETYEELVKAGESLVSDMIETMAPMPLFMTKEALNLSLAAPSLHSQIALEDRQQLMSLKDPAFPIYVQKGFMKSKM</sequence>
<keyword evidence="3" id="KW-1185">Reference proteome</keyword>